<keyword evidence="2" id="KW-1185">Reference proteome</keyword>
<dbReference type="Proteomes" id="UP000308886">
    <property type="component" value="Unassembled WGS sequence"/>
</dbReference>
<sequence>MELNKTVKDTSLILLPVVIFIAVYFLLGLFPNYKFGTVDTEGVYNLEKALFGMTLEDGTRVIPSEYFRIHHWAVFDVLSGLFYLCWVPLPFIYAIVLYFQGRQDLARNITWAFLMVNVVGFIGYYIYPSAPPWYVMDHGFNVITDTKGSAAGFANCDAITGIQFFHNFYDKNANVFAAIPSLHSAYNPIAFYYAMKKPRNRIWQTVLAIVSVGIWFSAVYSGHHYIIDVVLGILASVAGIAIYERFIKRMWEK</sequence>
<comment type="caution">
    <text evidence="1">The sequence shown here is derived from an EMBL/GenBank/DDBJ whole genome shotgun (WGS) entry which is preliminary data.</text>
</comment>
<dbReference type="EMBL" id="SRZC01000026">
    <property type="protein sequence ID" value="TGX80456.1"/>
    <property type="molecule type" value="Genomic_DNA"/>
</dbReference>
<protein>
    <submittedName>
        <fullName evidence="1">Inositol phosphorylceramide synthase</fullName>
    </submittedName>
</protein>
<reference evidence="1" key="1">
    <citation type="submission" date="2019-04" db="EMBL/GenBank/DDBJ databases">
        <title>Microbes associate with the intestines of laboratory mice.</title>
        <authorList>
            <person name="Navarre W."/>
            <person name="Wong E."/>
            <person name="Huang K."/>
            <person name="Tropini C."/>
            <person name="Ng K."/>
            <person name="Yu B."/>
        </authorList>
    </citation>
    <scope>NUCLEOTIDE SEQUENCE</scope>
    <source>
        <strain evidence="1">NM73_A23</strain>
    </source>
</reference>
<proteinExistence type="predicted"/>
<accession>A0AC61QNQ9</accession>
<organism evidence="1 2">
    <name type="scientific">Palleniella muris</name>
    <dbReference type="NCBI Taxonomy" id="3038145"/>
    <lineage>
        <taxon>Bacteria</taxon>
        <taxon>Pseudomonadati</taxon>
        <taxon>Bacteroidota</taxon>
        <taxon>Bacteroidia</taxon>
        <taxon>Bacteroidales</taxon>
        <taxon>Prevotellaceae</taxon>
        <taxon>Palleniella</taxon>
    </lineage>
</organism>
<gene>
    <name evidence="1" type="ORF">E5358_13060</name>
</gene>
<evidence type="ECO:0000313" key="1">
    <source>
        <dbReference type="EMBL" id="TGX80456.1"/>
    </source>
</evidence>
<name>A0AC61QNQ9_9BACT</name>
<evidence type="ECO:0000313" key="2">
    <source>
        <dbReference type="Proteomes" id="UP000308886"/>
    </source>
</evidence>